<dbReference type="Gene3D" id="3.40.30.10">
    <property type="entry name" value="Glutaredoxin"/>
    <property type="match status" value="2"/>
</dbReference>
<dbReference type="CDD" id="cd02961">
    <property type="entry name" value="PDI_a_family"/>
    <property type="match status" value="1"/>
</dbReference>
<feature type="signal peptide" evidence="2">
    <location>
        <begin position="1"/>
        <end position="26"/>
    </location>
</feature>
<feature type="transmembrane region" description="Helical" evidence="1">
    <location>
        <begin position="286"/>
        <end position="308"/>
    </location>
</feature>
<evidence type="ECO:0000313" key="5">
    <source>
        <dbReference type="Proteomes" id="UP000242188"/>
    </source>
</evidence>
<sequence>MGDTCVRQMWTTCLFMLLIGFSACRSQQLEMVTKDSLEEIIKDTKYVLVLFFYDTETCPRCVAAEKELLQVNTMPDLYDHAIQLIKCEDPGMAVKYGVTTVPQVVYFRDGVPALFEVPHDVREIRTEDVEIFVDEAQQVAMKTLNDDSFEHLTQAATGATTGDWLIIFYRPSCDGHLSAIEGAGVKLRHKMNIAKINIDESPRLKKRFKIIDCPTTYFFRLGRMYHYFSEEQDQYHIRPLINFVSSWYKNVKAESVPMEPTAFDALTEGIADYLKDLIQGPNRGKFLLGLGVILGVVSLILAIVAVTCPCRRKETKLE</sequence>
<keyword evidence="5" id="KW-1185">Reference proteome</keyword>
<dbReference type="OrthoDB" id="72053at2759"/>
<dbReference type="CDD" id="cd02947">
    <property type="entry name" value="TRX_family"/>
    <property type="match status" value="1"/>
</dbReference>
<feature type="chain" id="PRO_5012668081" evidence="2">
    <location>
        <begin position="27"/>
        <end position="318"/>
    </location>
</feature>
<feature type="domain" description="Thioredoxin" evidence="3">
    <location>
        <begin position="17"/>
        <end position="138"/>
    </location>
</feature>
<evidence type="ECO:0000313" key="4">
    <source>
        <dbReference type="EMBL" id="OWF37906.1"/>
    </source>
</evidence>
<evidence type="ECO:0000256" key="1">
    <source>
        <dbReference type="SAM" id="Phobius"/>
    </source>
</evidence>
<keyword evidence="1" id="KW-0472">Membrane</keyword>
<dbReference type="EMBL" id="NEDP02005576">
    <property type="protein sequence ID" value="OWF37906.1"/>
    <property type="molecule type" value="Genomic_DNA"/>
</dbReference>
<keyword evidence="1" id="KW-0812">Transmembrane</keyword>
<dbReference type="InterPro" id="IPR036249">
    <property type="entry name" value="Thioredoxin-like_sf"/>
</dbReference>
<keyword evidence="1" id="KW-1133">Transmembrane helix</keyword>
<dbReference type="SUPFAM" id="SSF52833">
    <property type="entry name" value="Thioredoxin-like"/>
    <property type="match status" value="2"/>
</dbReference>
<evidence type="ECO:0000256" key="2">
    <source>
        <dbReference type="SAM" id="SignalP"/>
    </source>
</evidence>
<name>A0A210PNA3_MIZYE</name>
<dbReference type="PANTHER" id="PTHR19991">
    <property type="entry name" value="L 2 01289"/>
    <property type="match status" value="1"/>
</dbReference>
<organism evidence="4 5">
    <name type="scientific">Mizuhopecten yessoensis</name>
    <name type="common">Japanese scallop</name>
    <name type="synonym">Patinopecten yessoensis</name>
    <dbReference type="NCBI Taxonomy" id="6573"/>
    <lineage>
        <taxon>Eukaryota</taxon>
        <taxon>Metazoa</taxon>
        <taxon>Spiralia</taxon>
        <taxon>Lophotrochozoa</taxon>
        <taxon>Mollusca</taxon>
        <taxon>Bivalvia</taxon>
        <taxon>Autobranchia</taxon>
        <taxon>Pteriomorphia</taxon>
        <taxon>Pectinida</taxon>
        <taxon>Pectinoidea</taxon>
        <taxon>Pectinidae</taxon>
        <taxon>Mizuhopecten</taxon>
    </lineage>
</organism>
<dbReference type="STRING" id="6573.A0A210PNA3"/>
<dbReference type="PROSITE" id="PS51257">
    <property type="entry name" value="PROKAR_LIPOPROTEIN"/>
    <property type="match status" value="1"/>
</dbReference>
<gene>
    <name evidence="4" type="ORF">KP79_PYT22740</name>
</gene>
<comment type="caution">
    <text evidence="4">The sequence shown here is derived from an EMBL/GenBank/DDBJ whole genome shotgun (WGS) entry which is preliminary data.</text>
</comment>
<dbReference type="Pfam" id="PF00085">
    <property type="entry name" value="Thioredoxin"/>
    <property type="match status" value="1"/>
</dbReference>
<protein>
    <submittedName>
        <fullName evidence="4">Thioredoxin domain-containing protein</fullName>
    </submittedName>
</protein>
<dbReference type="AlphaFoldDB" id="A0A210PNA3"/>
<accession>A0A210PNA3</accession>
<dbReference type="Proteomes" id="UP000242188">
    <property type="component" value="Unassembled WGS sequence"/>
</dbReference>
<dbReference type="InterPro" id="IPR013766">
    <property type="entry name" value="Thioredoxin_domain"/>
</dbReference>
<dbReference type="PROSITE" id="PS51352">
    <property type="entry name" value="THIOREDOXIN_2"/>
    <property type="match status" value="1"/>
</dbReference>
<evidence type="ECO:0000259" key="3">
    <source>
        <dbReference type="PROSITE" id="PS51352"/>
    </source>
</evidence>
<dbReference type="PANTHER" id="PTHR19991:SF2">
    <property type="entry name" value="GH08893P"/>
    <property type="match status" value="1"/>
</dbReference>
<proteinExistence type="predicted"/>
<keyword evidence="2" id="KW-0732">Signal</keyword>
<reference evidence="4 5" key="1">
    <citation type="journal article" date="2017" name="Nat. Ecol. Evol.">
        <title>Scallop genome provides insights into evolution of bilaterian karyotype and development.</title>
        <authorList>
            <person name="Wang S."/>
            <person name="Zhang J."/>
            <person name="Jiao W."/>
            <person name="Li J."/>
            <person name="Xun X."/>
            <person name="Sun Y."/>
            <person name="Guo X."/>
            <person name="Huan P."/>
            <person name="Dong B."/>
            <person name="Zhang L."/>
            <person name="Hu X."/>
            <person name="Sun X."/>
            <person name="Wang J."/>
            <person name="Zhao C."/>
            <person name="Wang Y."/>
            <person name="Wang D."/>
            <person name="Huang X."/>
            <person name="Wang R."/>
            <person name="Lv J."/>
            <person name="Li Y."/>
            <person name="Zhang Z."/>
            <person name="Liu B."/>
            <person name="Lu W."/>
            <person name="Hui Y."/>
            <person name="Liang J."/>
            <person name="Zhou Z."/>
            <person name="Hou R."/>
            <person name="Li X."/>
            <person name="Liu Y."/>
            <person name="Li H."/>
            <person name="Ning X."/>
            <person name="Lin Y."/>
            <person name="Zhao L."/>
            <person name="Xing Q."/>
            <person name="Dou J."/>
            <person name="Li Y."/>
            <person name="Mao J."/>
            <person name="Guo H."/>
            <person name="Dou H."/>
            <person name="Li T."/>
            <person name="Mu C."/>
            <person name="Jiang W."/>
            <person name="Fu Q."/>
            <person name="Fu X."/>
            <person name="Miao Y."/>
            <person name="Liu J."/>
            <person name="Yu Q."/>
            <person name="Li R."/>
            <person name="Liao H."/>
            <person name="Li X."/>
            <person name="Kong Y."/>
            <person name="Jiang Z."/>
            <person name="Chourrout D."/>
            <person name="Li R."/>
            <person name="Bao Z."/>
        </authorList>
    </citation>
    <scope>NUCLEOTIDE SEQUENCE [LARGE SCALE GENOMIC DNA]</scope>
    <source>
        <strain evidence="4 5">PY_sf001</strain>
    </source>
</reference>